<accession>A0A0V0G9F9</accession>
<comment type="similarity">
    <text evidence="3 11">Belongs to the TRM44 family.</text>
</comment>
<organism evidence="13">
    <name type="scientific">Triatoma dimidiata</name>
    <name type="common">Kissing bug</name>
    <name type="synonym">Meccus dimidiatus</name>
    <dbReference type="NCBI Taxonomy" id="72491"/>
    <lineage>
        <taxon>Eukaryota</taxon>
        <taxon>Metazoa</taxon>
        <taxon>Ecdysozoa</taxon>
        <taxon>Arthropoda</taxon>
        <taxon>Hexapoda</taxon>
        <taxon>Insecta</taxon>
        <taxon>Pterygota</taxon>
        <taxon>Neoptera</taxon>
        <taxon>Paraneoptera</taxon>
        <taxon>Hemiptera</taxon>
        <taxon>Heteroptera</taxon>
        <taxon>Panheteroptera</taxon>
        <taxon>Cimicomorpha</taxon>
        <taxon>Reduviidae</taxon>
        <taxon>Triatominae</taxon>
        <taxon>Triatoma</taxon>
    </lineage>
</organism>
<feature type="zinc finger region" description="C3H1-type" evidence="10">
    <location>
        <begin position="546"/>
        <end position="576"/>
    </location>
</feature>
<evidence type="ECO:0000256" key="5">
    <source>
        <dbReference type="ARBA" id="ARBA00022603"/>
    </source>
</evidence>
<dbReference type="GO" id="GO:0005737">
    <property type="term" value="C:cytoplasm"/>
    <property type="evidence" value="ECO:0007669"/>
    <property type="project" value="UniProtKB-SubCell"/>
</dbReference>
<dbReference type="PROSITE" id="PS50103">
    <property type="entry name" value="ZF_C3H1"/>
    <property type="match status" value="1"/>
</dbReference>
<dbReference type="Pfam" id="PF07757">
    <property type="entry name" value="AdoMet_MTase"/>
    <property type="match status" value="1"/>
</dbReference>
<dbReference type="PANTHER" id="PTHR21210">
    <property type="entry name" value="TRNA (URACIL-O(2)-)-METHYLTRANSFERASE-RELATED"/>
    <property type="match status" value="1"/>
</dbReference>
<keyword evidence="5 11" id="KW-0489">Methyltransferase</keyword>
<evidence type="ECO:0000256" key="7">
    <source>
        <dbReference type="ARBA" id="ARBA00022691"/>
    </source>
</evidence>
<dbReference type="InterPro" id="IPR000571">
    <property type="entry name" value="Znf_CCCH"/>
</dbReference>
<keyword evidence="8 11" id="KW-0819">tRNA processing</keyword>
<comment type="subcellular location">
    <subcellularLocation>
        <location evidence="2 11">Cytoplasm</location>
    </subcellularLocation>
</comment>
<evidence type="ECO:0000256" key="6">
    <source>
        <dbReference type="ARBA" id="ARBA00022679"/>
    </source>
</evidence>
<dbReference type="SUPFAM" id="SSF53335">
    <property type="entry name" value="S-adenosyl-L-methionine-dependent methyltransferases"/>
    <property type="match status" value="1"/>
</dbReference>
<evidence type="ECO:0000256" key="11">
    <source>
        <dbReference type="RuleBase" id="RU368004"/>
    </source>
</evidence>
<keyword evidence="10" id="KW-0863">Zinc-finger</keyword>
<name>A0A0V0G9F9_TRIDM</name>
<sequence>EIDLNKRNFWKCMNILITKSFVLNRNIGGCNFINFGSCSEEKISKIKNCVKDLNSTKVKDYSDVKKLLKSVLSSEILSASAAYKDLCCYNDVAEEIRHLFLRITFPKNGIFRLDIFDLICCDFSINCITFSKVVTSADRPHLLLDLPYIIKYHDGMLSLLVPSFQEEPEGLGFLKTSLFPKLTFWIQADVKIDQIHSLSLVPVDDYVVLYNELKKKYVHLIKEIWTECTNIEKFIHEDIAIATYLIILWNKKAQKYVDLGCGNGLLVYILNSEGHDGIGIDVRSRKIWANYPCTTVLKVMQITPSESSLFRDADWIIGNHSDELTPWIPVITMRSSYKTNFFLLPCCAYEFDGRKYCRNNTGKSLYLDYMDYVEKICIKCGFIICKDRLRIPSTKRLCFVSIGRLYSECEQDKIDEEVVKLIHDQSVTSTDNSTTKWLNSYKPRDAIEKVRNCTQLDKKLINDIVTSVANLLLKDGCIAETIWNEGRPLKLSELVKSMPAVLLHQLKNECGGLQTVLRNHHNIFLLENGFVKFRKPVEKQMANRDKWKKKTCWFFNNHPNSCPLPDEKCSYKHDYESNCS</sequence>
<dbReference type="GO" id="GO:0141101">
    <property type="term" value="F:tRNA(Ser) (uridine(44)-2'-O-)-methyltransferase activity"/>
    <property type="evidence" value="ECO:0007669"/>
    <property type="project" value="UniProtKB-EC"/>
</dbReference>
<comment type="function">
    <text evidence="11">Adenosyl-L-methionine (AdoMet)-dependent tRNA (uracil-O(2)-)-methyltransferase.</text>
</comment>
<feature type="domain" description="C3H1-type" evidence="12">
    <location>
        <begin position="546"/>
        <end position="576"/>
    </location>
</feature>
<evidence type="ECO:0000256" key="2">
    <source>
        <dbReference type="ARBA" id="ARBA00004496"/>
    </source>
</evidence>
<evidence type="ECO:0000259" key="12">
    <source>
        <dbReference type="PROSITE" id="PS50103"/>
    </source>
</evidence>
<evidence type="ECO:0000256" key="3">
    <source>
        <dbReference type="ARBA" id="ARBA00009056"/>
    </source>
</evidence>
<reference evidence="13" key="1">
    <citation type="journal article" date="2018" name="J. Proteomics">
        <title>Exploring the molecular complexity of Triatoma dimidiata sialome.</title>
        <authorList>
            <person name="Santiago P.B."/>
            <person name="de Araujo C.N."/>
            <person name="Charneau S."/>
            <person name="Bastos I.M.D."/>
            <person name="Assumpcao T.C.F."/>
            <person name="Queiroz R.M.L."/>
            <person name="Praca Y.R."/>
            <person name="Cordeiro T.M."/>
            <person name="Garcia C.H.S."/>
            <person name="da Silva I.G."/>
            <person name="Raiol T."/>
            <person name="Motta F.N."/>
            <person name="de Araujo Oliveira J.V."/>
            <person name="de Sousa M.V."/>
            <person name="Ribeiro J.M.C."/>
            <person name="de Santana J.M."/>
        </authorList>
    </citation>
    <scope>NUCLEOTIDE SEQUENCE</scope>
    <source>
        <strain evidence="13">Santander</strain>
        <tissue evidence="13">Salivary glands</tissue>
    </source>
</reference>
<feature type="non-terminal residue" evidence="13">
    <location>
        <position position="1"/>
    </location>
</feature>
<evidence type="ECO:0000256" key="4">
    <source>
        <dbReference type="ARBA" id="ARBA00022490"/>
    </source>
</evidence>
<evidence type="ECO:0000256" key="9">
    <source>
        <dbReference type="ARBA" id="ARBA00047957"/>
    </source>
</evidence>
<evidence type="ECO:0000256" key="1">
    <source>
        <dbReference type="ARBA" id="ARBA00002778"/>
    </source>
</evidence>
<evidence type="ECO:0000256" key="8">
    <source>
        <dbReference type="ARBA" id="ARBA00022694"/>
    </source>
</evidence>
<keyword evidence="10" id="KW-0862">Zinc</keyword>
<keyword evidence="10" id="KW-0479">Metal-binding</keyword>
<dbReference type="EMBL" id="GECL01001451">
    <property type="protein sequence ID" value="JAP04673.1"/>
    <property type="molecule type" value="Transcribed_RNA"/>
</dbReference>
<evidence type="ECO:0000313" key="13">
    <source>
        <dbReference type="EMBL" id="JAP04673.1"/>
    </source>
</evidence>
<evidence type="ECO:0000256" key="10">
    <source>
        <dbReference type="PROSITE-ProRule" id="PRU00723"/>
    </source>
</evidence>
<proteinExistence type="inferred from homology"/>
<dbReference type="PANTHER" id="PTHR21210:SF0">
    <property type="entry name" value="TRNA (URACIL-O(2)-)-METHYLTRANSFERASE-RELATED"/>
    <property type="match status" value="1"/>
</dbReference>
<comment type="function">
    <text evidence="1">Probable adenosyl-L-methionine (AdoMet)-dependent tRNA (uracil-O(2)-)-methyltransferase.</text>
</comment>
<dbReference type="GO" id="GO:0008270">
    <property type="term" value="F:zinc ion binding"/>
    <property type="evidence" value="ECO:0007669"/>
    <property type="project" value="UniProtKB-KW"/>
</dbReference>
<comment type="catalytic activity">
    <reaction evidence="9 11">
        <text>uridine(44) in tRNA(Ser) + S-adenosyl-L-methionine = 2'-O-methyluridine(44) in tRNA(Ser) + S-adenosyl-L-homocysteine + H(+)</text>
        <dbReference type="Rhea" id="RHEA:43100"/>
        <dbReference type="Rhea" id="RHEA-COMP:10339"/>
        <dbReference type="Rhea" id="RHEA-COMP:10340"/>
        <dbReference type="ChEBI" id="CHEBI:15378"/>
        <dbReference type="ChEBI" id="CHEBI:57856"/>
        <dbReference type="ChEBI" id="CHEBI:59789"/>
        <dbReference type="ChEBI" id="CHEBI:65315"/>
        <dbReference type="ChEBI" id="CHEBI:74478"/>
        <dbReference type="EC" id="2.1.1.211"/>
    </reaction>
</comment>
<dbReference type="EC" id="2.1.1.211" evidence="11"/>
<dbReference type="GO" id="GO:0030488">
    <property type="term" value="P:tRNA methylation"/>
    <property type="evidence" value="ECO:0007669"/>
    <property type="project" value="UniProtKB-UniRule"/>
</dbReference>
<keyword evidence="6 11" id="KW-0808">Transferase</keyword>
<dbReference type="InterPro" id="IPR029063">
    <property type="entry name" value="SAM-dependent_MTases_sf"/>
</dbReference>
<protein>
    <recommendedName>
        <fullName evidence="11">tRNA (uracil-O(2)-)-methyltransferase</fullName>
        <ecNumber evidence="11">2.1.1.211</ecNumber>
    </recommendedName>
</protein>
<keyword evidence="7 11" id="KW-0949">S-adenosyl-L-methionine</keyword>
<dbReference type="InterPro" id="IPR011671">
    <property type="entry name" value="tRNA_uracil_MeTrfase"/>
</dbReference>
<keyword evidence="4 11" id="KW-0963">Cytoplasm</keyword>
<dbReference type="AlphaFoldDB" id="A0A0V0G9F9"/>